<gene>
    <name evidence="10" type="ORF">K7X08_006351</name>
</gene>
<protein>
    <recommendedName>
        <fullName evidence="9">Late blight resistance protein R1A-like N-terminal domain-containing protein</fullName>
    </recommendedName>
</protein>
<accession>A0A9Q1RRJ6</accession>
<evidence type="ECO:0000256" key="5">
    <source>
        <dbReference type="ARBA" id="ARBA00022821"/>
    </source>
</evidence>
<evidence type="ECO:0000259" key="9">
    <source>
        <dbReference type="Pfam" id="PF12061"/>
    </source>
</evidence>
<dbReference type="GO" id="GO:0006952">
    <property type="term" value="P:defense response"/>
    <property type="evidence" value="ECO:0007669"/>
    <property type="project" value="UniProtKB-KW"/>
</dbReference>
<dbReference type="Pfam" id="PF12061">
    <property type="entry name" value="NB-LRR"/>
    <property type="match status" value="1"/>
</dbReference>
<dbReference type="Gene3D" id="3.80.10.10">
    <property type="entry name" value="Ribonuclease Inhibitor"/>
    <property type="match status" value="1"/>
</dbReference>
<proteinExistence type="inferred from homology"/>
<evidence type="ECO:0000313" key="10">
    <source>
        <dbReference type="EMBL" id="KAJ8569774.1"/>
    </source>
</evidence>
<keyword evidence="6" id="KW-0067">ATP-binding</keyword>
<evidence type="ECO:0000256" key="6">
    <source>
        <dbReference type="ARBA" id="ARBA00022840"/>
    </source>
</evidence>
<dbReference type="GO" id="GO:0016020">
    <property type="term" value="C:membrane"/>
    <property type="evidence" value="ECO:0007669"/>
    <property type="project" value="UniProtKB-SubCell"/>
</dbReference>
<dbReference type="InterPro" id="IPR032675">
    <property type="entry name" value="LRR_dom_sf"/>
</dbReference>
<dbReference type="EMBL" id="JAJAGQ010000002">
    <property type="protein sequence ID" value="KAJ8569774.1"/>
    <property type="molecule type" value="Genomic_DNA"/>
</dbReference>
<evidence type="ECO:0000256" key="8">
    <source>
        <dbReference type="ARBA" id="ARBA00023136"/>
    </source>
</evidence>
<evidence type="ECO:0000256" key="3">
    <source>
        <dbReference type="ARBA" id="ARBA00022614"/>
    </source>
</evidence>
<dbReference type="PANTHER" id="PTHR15140">
    <property type="entry name" value="TUBULIN-SPECIFIC CHAPERONE E"/>
    <property type="match status" value="1"/>
</dbReference>
<dbReference type="SUPFAM" id="SSF52058">
    <property type="entry name" value="L domain-like"/>
    <property type="match status" value="1"/>
</dbReference>
<comment type="subcellular location">
    <subcellularLocation>
        <location evidence="1">Membrane</location>
        <topology evidence="1">Peripheral membrane protein</topology>
    </subcellularLocation>
</comment>
<dbReference type="CDD" id="cd14798">
    <property type="entry name" value="RX-CC_like"/>
    <property type="match status" value="1"/>
</dbReference>
<keyword evidence="4" id="KW-0677">Repeat</keyword>
<evidence type="ECO:0000313" key="11">
    <source>
        <dbReference type="Proteomes" id="UP001152561"/>
    </source>
</evidence>
<keyword evidence="3" id="KW-0433">Leucine-rich repeat</keyword>
<evidence type="ECO:0000256" key="4">
    <source>
        <dbReference type="ARBA" id="ARBA00022737"/>
    </source>
</evidence>
<dbReference type="Proteomes" id="UP001152561">
    <property type="component" value="Unassembled WGS sequence"/>
</dbReference>
<keyword evidence="7" id="KW-0175">Coiled coil</keyword>
<keyword evidence="8" id="KW-0472">Membrane</keyword>
<comment type="caution">
    <text evidence="10">The sequence shown here is derived from an EMBL/GenBank/DDBJ whole genome shotgun (WGS) entry which is preliminary data.</text>
</comment>
<keyword evidence="6" id="KW-0547">Nucleotide-binding</keyword>
<dbReference type="OrthoDB" id="1298525at2759"/>
<evidence type="ECO:0000256" key="2">
    <source>
        <dbReference type="ARBA" id="ARBA00008894"/>
    </source>
</evidence>
<name>A0A9Q1RRJ6_9SOLA</name>
<organism evidence="10 11">
    <name type="scientific">Anisodus acutangulus</name>
    <dbReference type="NCBI Taxonomy" id="402998"/>
    <lineage>
        <taxon>Eukaryota</taxon>
        <taxon>Viridiplantae</taxon>
        <taxon>Streptophyta</taxon>
        <taxon>Embryophyta</taxon>
        <taxon>Tracheophyta</taxon>
        <taxon>Spermatophyta</taxon>
        <taxon>Magnoliopsida</taxon>
        <taxon>eudicotyledons</taxon>
        <taxon>Gunneridae</taxon>
        <taxon>Pentapetalae</taxon>
        <taxon>asterids</taxon>
        <taxon>lamiids</taxon>
        <taxon>Solanales</taxon>
        <taxon>Solanaceae</taxon>
        <taxon>Solanoideae</taxon>
        <taxon>Hyoscyameae</taxon>
        <taxon>Anisodus</taxon>
    </lineage>
</organism>
<dbReference type="GO" id="GO:0005524">
    <property type="term" value="F:ATP binding"/>
    <property type="evidence" value="ECO:0007669"/>
    <property type="project" value="UniProtKB-KW"/>
</dbReference>
<dbReference type="InterPro" id="IPR021929">
    <property type="entry name" value="R1A-like_N"/>
</dbReference>
<feature type="domain" description="Late blight resistance protein R1A-like N-terminal" evidence="9">
    <location>
        <begin position="149"/>
        <end position="323"/>
    </location>
</feature>
<dbReference type="InterPro" id="IPR038005">
    <property type="entry name" value="RX-like_CC"/>
</dbReference>
<comment type="similarity">
    <text evidence="2">Belongs to the disease resistance NB-LRR family.</text>
</comment>
<dbReference type="PANTHER" id="PTHR15140:SF39">
    <property type="entry name" value="LATE BLIGHT RESISTANCE PROTEIN HOMOLOG R1B-14"/>
    <property type="match status" value="1"/>
</dbReference>
<sequence>MKLEEVQPVNALSAQLGALFLEAYEVFSEVYLHGKRYTTGRMISKVLNIVKLENIADQVLEASEASRSNRQIVSEVLKIVKPEKIAERIEASKPSRSSSQITTEMVGFVETLLDCTMSCLTREQGCHHGIRDGCGSHFGESEQLSASVLEKKLQHLRVLFMFTAKWCVEHESMTDFFSHVEAVAYTVSHLIGLGFNMETELSKFQKTIIPFRPEVRKMYLSVLIGSKSSRSETTVDAHYMSDFLKALQEDLEELLSHDVSLKEAFDNQIPWLQQGLSYLSRFLLDVASKCTPLKESSSLQSHIEALSIETAIVIYSFYDEMDKTIEIDHLPFHLQLKFIHFKVEVDLIQLLNSQVTIIAPLKNLTDYVQEELVFLRTFLMDSLEQCKEHTKLTDLLTLIQSVTSQAWSIINSLSHDSVQEDLAMKINHLHFQLLLQLNFIKASIRQMCPNISASSTLDHPTVNLLNFLPINFEVIDSYFSILKSSMTSSSDDIPTIDEVLMGFHKYILHNLLLKDETYLTFTVSHEVKKFFYGLLLLVTYIFDPLVQRVGCIKQNDLLTEFGTIVPEDESAICLIYQEAADSKKSRKVNFVLQFLIFAFKLMESEGSLMNLLEHKTTLKAQILDLIENAHEELVFLRSFLMDVLTQHTDLNKLHDLLMHAEVSAHKLAQISGSCYGCFTDGSSTEKMTLWLSDLLQEIESVKAEFRNVCFQLLDASPCNLTDGEGLINFLLNHQDGLLNCDTCSVTFLKNQISLVKEKQVYLGSFLADIVQYRDMHQELKDLVKCLQDVKGQNDLSQSSRFFRKGFLCLRSLTDHFAESYDEHDEVYRLITSVTEMAYKAEYVTDSCLTLSHPLWYKVLWMSEVVENIKLVIKIVSEACERKMLDETVPEVAKTSTSILPSLFANTPRANEKMEGFQDETNAKHENFFRRINRFSGEDMFPEKSKEYRLFVHSFEDQIDLWQPSHSNVRSLLFNVIDPGNLLWPRDISFIFDSFKLVKVLDLESFNIGGTFPSEIQFLIHLRYFAAQTGGNSIPSSIAKLWNLETFVVRGLGVEVVLPSSLLTMVKMRNIHVNHCASISLHENMGESLADSQLDNLETFSTPHLSYGEDTEMILRKMPKLRKLSCIFSGTFGYSEKVKGRCVFFPRLEFLSHLESLKLVSNSYPSQLPHVFSFPSTLRELTLSKFRLPWSQISTIGELPNLEILKLLLRAFEGDEWEVKDLEFPELKYLELDDLNIAQWSVPEDAFPMLERLVLTKCKRLGKIPYPFEEAVCLKSIEVNWCSWSAANSAQEIQTTQHEDMANDAFKVIIQPPDWARS</sequence>
<evidence type="ECO:0000256" key="1">
    <source>
        <dbReference type="ARBA" id="ARBA00004170"/>
    </source>
</evidence>
<keyword evidence="5" id="KW-0611">Plant defense</keyword>
<evidence type="ECO:0000256" key="7">
    <source>
        <dbReference type="ARBA" id="ARBA00023054"/>
    </source>
</evidence>
<reference evidence="11" key="1">
    <citation type="journal article" date="2023" name="Proc. Natl. Acad. Sci. U.S.A.">
        <title>Genomic and structural basis for evolution of tropane alkaloid biosynthesis.</title>
        <authorList>
            <person name="Wanga Y.-J."/>
            <person name="Taina T."/>
            <person name="Yua J.-Y."/>
            <person name="Lia J."/>
            <person name="Xua B."/>
            <person name="Chenc J."/>
            <person name="D'Auriad J.C."/>
            <person name="Huanga J.-P."/>
            <person name="Huanga S.-X."/>
        </authorList>
    </citation>
    <scope>NUCLEOTIDE SEQUENCE [LARGE SCALE GENOMIC DNA]</scope>
    <source>
        <strain evidence="11">cv. KIB-2019</strain>
    </source>
</reference>
<keyword evidence="11" id="KW-1185">Reference proteome</keyword>